<dbReference type="AlphaFoldDB" id="A0A5N5Q9W0"/>
<dbReference type="InterPro" id="IPR004242">
    <property type="entry name" value="Transposase_21"/>
</dbReference>
<organism evidence="2 3">
    <name type="scientific">Ceratobasidium theobromae</name>
    <dbReference type="NCBI Taxonomy" id="1582974"/>
    <lineage>
        <taxon>Eukaryota</taxon>
        <taxon>Fungi</taxon>
        <taxon>Dikarya</taxon>
        <taxon>Basidiomycota</taxon>
        <taxon>Agaricomycotina</taxon>
        <taxon>Agaricomycetes</taxon>
        <taxon>Cantharellales</taxon>
        <taxon>Ceratobasidiaceae</taxon>
        <taxon>Ceratobasidium</taxon>
    </lineage>
</organism>
<reference evidence="2 3" key="1">
    <citation type="journal article" date="2019" name="Fungal Biol. Biotechnol.">
        <title>Draft genome sequence of fastidious pathogen Ceratobasidium theobromae, which causes vascular-streak dieback in Theobroma cacao.</title>
        <authorList>
            <person name="Ali S.S."/>
            <person name="Asman A."/>
            <person name="Shao J."/>
            <person name="Firmansyah A.P."/>
            <person name="Susilo A.W."/>
            <person name="Rosmana A."/>
            <person name="McMahon P."/>
            <person name="Junaid M."/>
            <person name="Guest D."/>
            <person name="Kheng T.Y."/>
            <person name="Meinhardt L.W."/>
            <person name="Bailey B.A."/>
        </authorList>
    </citation>
    <scope>NUCLEOTIDE SEQUENCE [LARGE SCALE GENOMIC DNA]</scope>
    <source>
        <strain evidence="2 3">CT2</strain>
    </source>
</reference>
<feature type="compositionally biased region" description="Acidic residues" evidence="1">
    <location>
        <begin position="126"/>
        <end position="139"/>
    </location>
</feature>
<comment type="caution">
    <text evidence="2">The sequence shown here is derived from an EMBL/GenBank/DDBJ whole genome shotgun (WGS) entry which is preliminary data.</text>
</comment>
<evidence type="ECO:0000313" key="3">
    <source>
        <dbReference type="Proteomes" id="UP000383932"/>
    </source>
</evidence>
<feature type="region of interest" description="Disordered" evidence="1">
    <location>
        <begin position="1"/>
        <end position="82"/>
    </location>
</feature>
<evidence type="ECO:0000313" key="2">
    <source>
        <dbReference type="EMBL" id="KAB5588211.1"/>
    </source>
</evidence>
<dbReference type="Proteomes" id="UP000383932">
    <property type="component" value="Unassembled WGS sequence"/>
</dbReference>
<dbReference type="EMBL" id="SSOP01000525">
    <property type="protein sequence ID" value="KAB5588211.1"/>
    <property type="molecule type" value="Genomic_DNA"/>
</dbReference>
<keyword evidence="3" id="KW-1185">Reference proteome</keyword>
<dbReference type="PANTHER" id="PTHR46579">
    <property type="entry name" value="F5/8 TYPE C DOMAIN-CONTAINING PROTEIN-RELATED"/>
    <property type="match status" value="1"/>
</dbReference>
<feature type="compositionally biased region" description="Acidic residues" evidence="1">
    <location>
        <begin position="70"/>
        <end position="82"/>
    </location>
</feature>
<accession>A0A5N5Q9W0</accession>
<dbReference type="OrthoDB" id="3242924at2759"/>
<sequence length="998" mass="113264">MSKLKPRATNESNDTAPGVHMEETVGEPKGSEEPVQANIDVDMAGPESSSLEPIITDMSLGVDTGAGPDADPDPDPDPDMGVETDVDANASMNSLANSLLGSATHGPCRNPPVTIEDWPDPKWDPPESEESDIGDEPIDSADHDPEYVERTVPLGCDPTDEPELTDEQMRQLLEVELGDLADTEWIDMYDRIISPNVLNTLKFLATRLRTHFSRSTYEDLRHGVCASLDLPSEFIAWRRLRILSQLETRSYDCCVNSCCCFLGKYKDVQICPFCKESRYNPSGKRRRAFQYSPLIPQLVGLFQSCEMASKLQYRAQVEQQDDPDTFQDVFDGEHYRTLRQTQVFPDNSYRFFDNPEDLALGLSTDGFTLFKRRRRGLSTAWPLILVNYNLHPKIRTRLENVLCIGVIPGPKQPRDINSFLIPLLDELLELEQGVEASGLKPNGTRYNFKLRAFIIIIFGDIPAISKLLMLKGHNAFSPCRTCYIEGVLCKLAKSSIYYVPLMAPNKEWVWLPEDLPMRSHHYFLAHYNELESATDTRDDIAKMWGIKGEPIFSRLGSVDLSTIAPYDIMHLLFENLVPNMVQHWTGKFKGLDQGSGSYQLSAAQWVDVGKLTANAVRTIPSAFVGTLPDIAKDGNLYKAEAYSFWIQYIAPIVLKDQLREKYYKHLLLLREIILQCLQLRITTTEIDTLQLMVNEWVKKYEEYYYQYQVARLPTCPLTIHALLHMPFYLRKTGPLWASWAFVMERFCGHLLPAVKNRARPYDHLDNYVQRRAQMQIVSNVFNLPSLSKPIVKYRCVEGVEISTRETIYPAFPEIVLGTPKKKLGLAYDIRNAAALKARVKTDSIVRYGRFRIAGGGDSIRTAKQVMQDPDARDNSYVRYVLLPDANAAFQNRPDVPVRQTQYGQLLDIYYVEFFEENGFPTPFILARIQPCDTCGLDAALPQPSPVKYTCKLGTHIVHIMTIEAVIGRVKLDHGWAIIDRSREAVHTQFVNDDGNELD</sequence>
<gene>
    <name evidence="2" type="ORF">CTheo_8345</name>
</gene>
<name>A0A5N5Q9W0_9AGAM</name>
<feature type="region of interest" description="Disordered" evidence="1">
    <location>
        <begin position="101"/>
        <end position="143"/>
    </location>
</feature>
<dbReference type="PANTHER" id="PTHR46579:SF1">
    <property type="entry name" value="F5_8 TYPE C DOMAIN-CONTAINING PROTEIN"/>
    <property type="match status" value="1"/>
</dbReference>
<proteinExistence type="predicted"/>
<protein>
    <submittedName>
        <fullName evidence="2">Transposase family Tnp2 protein</fullName>
    </submittedName>
</protein>
<evidence type="ECO:0000256" key="1">
    <source>
        <dbReference type="SAM" id="MobiDB-lite"/>
    </source>
</evidence>
<dbReference type="Pfam" id="PF02992">
    <property type="entry name" value="Transposase_21"/>
    <property type="match status" value="1"/>
</dbReference>